<dbReference type="SUPFAM" id="SSF88946">
    <property type="entry name" value="Sigma2 domain of RNA polymerase sigma factors"/>
    <property type="match status" value="1"/>
</dbReference>
<accession>A0A6G9AIU1</accession>
<dbReference type="Gene3D" id="1.10.1740.10">
    <property type="match status" value="1"/>
</dbReference>
<sequence>MPTSPDLSVLIEPIRQGSESAFRQLYEATKSRVFNTALSYVHTREDAEEITQDVFVEVFQAIGAFKGDATITTWLYRITVNKSLDFLKQKKRQKRFAFFTSLFDRSTGEVLHHPTDFFHPGIALENQENAAKLFKTIDKLPDKQKTAYILTRIEGLSNTEAASVMAVSVGAVESLLQRATENLKKHLAGFYKTLHKP</sequence>
<dbReference type="NCBIfam" id="TIGR02937">
    <property type="entry name" value="sigma70-ECF"/>
    <property type="match status" value="1"/>
</dbReference>
<dbReference type="GO" id="GO:0003677">
    <property type="term" value="F:DNA binding"/>
    <property type="evidence" value="ECO:0007669"/>
    <property type="project" value="UniProtKB-KW"/>
</dbReference>
<dbReference type="InterPro" id="IPR013249">
    <property type="entry name" value="RNA_pol_sigma70_r4_t2"/>
</dbReference>
<dbReference type="EMBL" id="CP050063">
    <property type="protein sequence ID" value="QIP12370.1"/>
    <property type="molecule type" value="Genomic_DNA"/>
</dbReference>
<comment type="similarity">
    <text evidence="1 6">Belongs to the sigma-70 factor family. ECF subfamily.</text>
</comment>
<dbReference type="PANTHER" id="PTHR43133">
    <property type="entry name" value="RNA POLYMERASE ECF-TYPE SIGMA FACTO"/>
    <property type="match status" value="1"/>
</dbReference>
<keyword evidence="5 6" id="KW-0804">Transcription</keyword>
<dbReference type="InterPro" id="IPR036388">
    <property type="entry name" value="WH-like_DNA-bd_sf"/>
</dbReference>
<dbReference type="PANTHER" id="PTHR43133:SF8">
    <property type="entry name" value="RNA POLYMERASE SIGMA FACTOR HI_1459-RELATED"/>
    <property type="match status" value="1"/>
</dbReference>
<keyword evidence="10" id="KW-1185">Reference proteome</keyword>
<dbReference type="InterPro" id="IPR013325">
    <property type="entry name" value="RNA_pol_sigma_r2"/>
</dbReference>
<evidence type="ECO:0000256" key="2">
    <source>
        <dbReference type="ARBA" id="ARBA00023015"/>
    </source>
</evidence>
<evidence type="ECO:0000259" key="8">
    <source>
        <dbReference type="Pfam" id="PF08281"/>
    </source>
</evidence>
<dbReference type="InterPro" id="IPR000838">
    <property type="entry name" value="RNA_pol_sigma70_ECF_CS"/>
</dbReference>
<dbReference type="SUPFAM" id="SSF88659">
    <property type="entry name" value="Sigma3 and sigma4 domains of RNA polymerase sigma factors"/>
    <property type="match status" value="1"/>
</dbReference>
<dbReference type="Pfam" id="PF08281">
    <property type="entry name" value="Sigma70_r4_2"/>
    <property type="match status" value="1"/>
</dbReference>
<protein>
    <recommendedName>
        <fullName evidence="6">RNA polymerase sigma factor</fullName>
    </recommendedName>
</protein>
<dbReference type="InterPro" id="IPR039425">
    <property type="entry name" value="RNA_pol_sigma-70-like"/>
</dbReference>
<feature type="domain" description="RNA polymerase sigma-70 region 2" evidence="7">
    <location>
        <begin position="25"/>
        <end position="92"/>
    </location>
</feature>
<dbReference type="Gene3D" id="1.10.10.10">
    <property type="entry name" value="Winged helix-like DNA-binding domain superfamily/Winged helix DNA-binding domain"/>
    <property type="match status" value="1"/>
</dbReference>
<dbReference type="InterPro" id="IPR007627">
    <property type="entry name" value="RNA_pol_sigma70_r2"/>
</dbReference>
<organism evidence="9 10">
    <name type="scientific">Spirosoma aureum</name>
    <dbReference type="NCBI Taxonomy" id="2692134"/>
    <lineage>
        <taxon>Bacteria</taxon>
        <taxon>Pseudomonadati</taxon>
        <taxon>Bacteroidota</taxon>
        <taxon>Cytophagia</taxon>
        <taxon>Cytophagales</taxon>
        <taxon>Cytophagaceae</taxon>
        <taxon>Spirosoma</taxon>
    </lineage>
</organism>
<dbReference type="RefSeq" id="WP_167206457.1">
    <property type="nucleotide sequence ID" value="NZ_CP050063.1"/>
</dbReference>
<evidence type="ECO:0000256" key="6">
    <source>
        <dbReference type="RuleBase" id="RU000716"/>
    </source>
</evidence>
<dbReference type="Proteomes" id="UP000501802">
    <property type="component" value="Chromosome"/>
</dbReference>
<name>A0A6G9AIU1_9BACT</name>
<evidence type="ECO:0000313" key="10">
    <source>
        <dbReference type="Proteomes" id="UP000501802"/>
    </source>
</evidence>
<evidence type="ECO:0000256" key="5">
    <source>
        <dbReference type="ARBA" id="ARBA00023163"/>
    </source>
</evidence>
<feature type="domain" description="RNA polymerase sigma factor 70 region 4 type 2" evidence="8">
    <location>
        <begin position="135"/>
        <end position="179"/>
    </location>
</feature>
<keyword evidence="3 6" id="KW-0731">Sigma factor</keyword>
<dbReference type="InterPro" id="IPR014284">
    <property type="entry name" value="RNA_pol_sigma-70_dom"/>
</dbReference>
<dbReference type="Pfam" id="PF04542">
    <property type="entry name" value="Sigma70_r2"/>
    <property type="match status" value="1"/>
</dbReference>
<evidence type="ECO:0000313" key="9">
    <source>
        <dbReference type="EMBL" id="QIP12370.1"/>
    </source>
</evidence>
<reference evidence="9 10" key="1">
    <citation type="submission" date="2020-03" db="EMBL/GenBank/DDBJ databases">
        <authorList>
            <person name="Kim M.K."/>
        </authorList>
    </citation>
    <scope>NUCLEOTIDE SEQUENCE [LARGE SCALE GENOMIC DNA]</scope>
    <source>
        <strain evidence="9 10">BT328</strain>
    </source>
</reference>
<dbReference type="InterPro" id="IPR013324">
    <property type="entry name" value="RNA_pol_sigma_r3/r4-like"/>
</dbReference>
<evidence type="ECO:0000256" key="1">
    <source>
        <dbReference type="ARBA" id="ARBA00010641"/>
    </source>
</evidence>
<evidence type="ECO:0000259" key="7">
    <source>
        <dbReference type="Pfam" id="PF04542"/>
    </source>
</evidence>
<keyword evidence="2 6" id="KW-0805">Transcription regulation</keyword>
<proteinExistence type="inferred from homology"/>
<dbReference type="PROSITE" id="PS01063">
    <property type="entry name" value="SIGMA70_ECF"/>
    <property type="match status" value="1"/>
</dbReference>
<dbReference type="GO" id="GO:0006352">
    <property type="term" value="P:DNA-templated transcription initiation"/>
    <property type="evidence" value="ECO:0007669"/>
    <property type="project" value="InterPro"/>
</dbReference>
<dbReference type="KEGG" id="spib:G8759_06885"/>
<evidence type="ECO:0000256" key="3">
    <source>
        <dbReference type="ARBA" id="ARBA00023082"/>
    </source>
</evidence>
<keyword evidence="4 6" id="KW-0238">DNA-binding</keyword>
<dbReference type="CDD" id="cd06171">
    <property type="entry name" value="Sigma70_r4"/>
    <property type="match status" value="1"/>
</dbReference>
<dbReference type="AlphaFoldDB" id="A0A6G9AIU1"/>
<evidence type="ECO:0000256" key="4">
    <source>
        <dbReference type="ARBA" id="ARBA00023125"/>
    </source>
</evidence>
<gene>
    <name evidence="9" type="ORF">G8759_06885</name>
</gene>
<dbReference type="GO" id="GO:0016987">
    <property type="term" value="F:sigma factor activity"/>
    <property type="evidence" value="ECO:0007669"/>
    <property type="project" value="UniProtKB-KW"/>
</dbReference>